<reference evidence="3 4" key="1">
    <citation type="submission" date="2018-04" db="EMBL/GenBank/DDBJ databases">
        <authorList>
            <person name="Zhang X."/>
            <person name="Yuan J."/>
            <person name="Li F."/>
            <person name="Xiang J."/>
        </authorList>
    </citation>
    <scope>NUCLEOTIDE SEQUENCE [LARGE SCALE GENOMIC DNA]</scope>
    <source>
        <tissue evidence="3">Muscle</tissue>
    </source>
</reference>
<feature type="region of interest" description="Disordered" evidence="1">
    <location>
        <begin position="276"/>
        <end position="323"/>
    </location>
</feature>
<feature type="signal peptide" evidence="2">
    <location>
        <begin position="1"/>
        <end position="19"/>
    </location>
</feature>
<feature type="compositionally biased region" description="Low complexity" evidence="1">
    <location>
        <begin position="289"/>
        <end position="305"/>
    </location>
</feature>
<evidence type="ECO:0000313" key="3">
    <source>
        <dbReference type="EMBL" id="ROT81546.1"/>
    </source>
</evidence>
<gene>
    <name evidence="3" type="ORF">C7M84_025292</name>
</gene>
<evidence type="ECO:0000256" key="1">
    <source>
        <dbReference type="SAM" id="MobiDB-lite"/>
    </source>
</evidence>
<keyword evidence="4" id="KW-1185">Reference proteome</keyword>
<feature type="region of interest" description="Disordered" evidence="1">
    <location>
        <begin position="67"/>
        <end position="219"/>
    </location>
</feature>
<reference evidence="3 4" key="2">
    <citation type="submission" date="2019-01" db="EMBL/GenBank/DDBJ databases">
        <title>The decoding of complex shrimp genome reveals the adaptation for benthos swimmer, frequently molting mechanism and breeding impact on genome.</title>
        <authorList>
            <person name="Sun Y."/>
            <person name="Gao Y."/>
            <person name="Yu Y."/>
        </authorList>
    </citation>
    <scope>NUCLEOTIDE SEQUENCE [LARGE SCALE GENOMIC DNA]</scope>
    <source>
        <tissue evidence="3">Muscle</tissue>
    </source>
</reference>
<feature type="compositionally biased region" description="Pro residues" evidence="1">
    <location>
        <begin position="79"/>
        <end position="105"/>
    </location>
</feature>
<keyword evidence="2" id="KW-0732">Signal</keyword>
<evidence type="ECO:0000313" key="4">
    <source>
        <dbReference type="Proteomes" id="UP000283509"/>
    </source>
</evidence>
<feature type="chain" id="PRO_5019084261" evidence="2">
    <location>
        <begin position="20"/>
        <end position="402"/>
    </location>
</feature>
<protein>
    <submittedName>
        <fullName evidence="3">Uncharacterized protein</fullName>
    </submittedName>
</protein>
<dbReference type="AlphaFoldDB" id="A0A423TYK7"/>
<sequence>MAMSQVALCHVVVVGLCHAAVVIPIIPPPLCGPVHFFTPAELCCGPVITVSSARELHQLLAISRDSRRAPLDTLASPAPTDPSPPRPQQPPAPSPPRPQQPPAPSLRPAHRASSPSGRMTHRTTSEGKEWGGGKGRGSGPPTTPFGYRLTRRRASDDADARANTGRGEGVSKGGFVYATNEPPGAPRHPSRQKGADHQKGSSCKGKPVSGPAVPPSGRTLIITGRQGYLLVREDRNKTGIECCLVSEDVLGYPEGPPLHYQPRLCGWPGGQLAGPRRGGGGCRDERARAAGARGRGARLATEGARSTPGDEAREDSETASARQMPRVQRGFCHFPRGRARCHSPLRGDLIRPLDRRALSTQLSTPLQSLILVRHSDSSGMASPTKGLCGIGRSCSSCFSFSD</sequence>
<organism evidence="3 4">
    <name type="scientific">Penaeus vannamei</name>
    <name type="common">Whiteleg shrimp</name>
    <name type="synonym">Litopenaeus vannamei</name>
    <dbReference type="NCBI Taxonomy" id="6689"/>
    <lineage>
        <taxon>Eukaryota</taxon>
        <taxon>Metazoa</taxon>
        <taxon>Ecdysozoa</taxon>
        <taxon>Arthropoda</taxon>
        <taxon>Crustacea</taxon>
        <taxon>Multicrustacea</taxon>
        <taxon>Malacostraca</taxon>
        <taxon>Eumalacostraca</taxon>
        <taxon>Eucarida</taxon>
        <taxon>Decapoda</taxon>
        <taxon>Dendrobranchiata</taxon>
        <taxon>Penaeoidea</taxon>
        <taxon>Penaeidae</taxon>
        <taxon>Penaeus</taxon>
    </lineage>
</organism>
<dbReference type="EMBL" id="QCYY01000957">
    <property type="protein sequence ID" value="ROT81546.1"/>
    <property type="molecule type" value="Genomic_DNA"/>
</dbReference>
<name>A0A423TYK7_PENVA</name>
<accession>A0A423TYK7</accession>
<evidence type="ECO:0000256" key="2">
    <source>
        <dbReference type="SAM" id="SignalP"/>
    </source>
</evidence>
<proteinExistence type="predicted"/>
<dbReference type="Proteomes" id="UP000283509">
    <property type="component" value="Unassembled WGS sequence"/>
</dbReference>
<comment type="caution">
    <text evidence="3">The sequence shown here is derived from an EMBL/GenBank/DDBJ whole genome shotgun (WGS) entry which is preliminary data.</text>
</comment>